<feature type="region of interest" description="Disordered" evidence="1">
    <location>
        <begin position="1"/>
        <end position="329"/>
    </location>
</feature>
<protein>
    <recommendedName>
        <fullName evidence="4">Immediate-early protein</fullName>
    </recommendedName>
</protein>
<gene>
    <name evidence="2" type="ORF">EURHEDRAFT_400686</name>
</gene>
<reference evidence="3" key="1">
    <citation type="journal article" date="2014" name="Nat. Commun.">
        <title>Genomic adaptations of the halophilic Dead Sea filamentous fungus Eurotium rubrum.</title>
        <authorList>
            <person name="Kis-Papo T."/>
            <person name="Weig A.R."/>
            <person name="Riley R."/>
            <person name="Persoh D."/>
            <person name="Salamov A."/>
            <person name="Sun H."/>
            <person name="Lipzen A."/>
            <person name="Wasser S.P."/>
            <person name="Rambold G."/>
            <person name="Grigoriev I.V."/>
            <person name="Nevo E."/>
        </authorList>
    </citation>
    <scope>NUCLEOTIDE SEQUENCE [LARGE SCALE GENOMIC DNA]</scope>
    <source>
        <strain evidence="3">CBS 135680</strain>
    </source>
</reference>
<organism evidence="2 3">
    <name type="scientific">Aspergillus ruber (strain CBS 135680)</name>
    <dbReference type="NCBI Taxonomy" id="1388766"/>
    <lineage>
        <taxon>Eukaryota</taxon>
        <taxon>Fungi</taxon>
        <taxon>Dikarya</taxon>
        <taxon>Ascomycota</taxon>
        <taxon>Pezizomycotina</taxon>
        <taxon>Eurotiomycetes</taxon>
        <taxon>Eurotiomycetidae</taxon>
        <taxon>Eurotiales</taxon>
        <taxon>Aspergillaceae</taxon>
        <taxon>Aspergillus</taxon>
        <taxon>Aspergillus subgen. Aspergillus</taxon>
    </lineage>
</organism>
<dbReference type="RefSeq" id="XP_040641375.1">
    <property type="nucleotide sequence ID" value="XM_040780027.1"/>
</dbReference>
<evidence type="ECO:0008006" key="4">
    <source>
        <dbReference type="Google" id="ProtNLM"/>
    </source>
</evidence>
<evidence type="ECO:0000313" key="3">
    <source>
        <dbReference type="Proteomes" id="UP000019804"/>
    </source>
</evidence>
<feature type="compositionally biased region" description="Basic and acidic residues" evidence="1">
    <location>
        <begin position="253"/>
        <end position="267"/>
    </location>
</feature>
<dbReference type="AlphaFoldDB" id="A0A017SL72"/>
<evidence type="ECO:0000256" key="1">
    <source>
        <dbReference type="SAM" id="MobiDB-lite"/>
    </source>
</evidence>
<feature type="compositionally biased region" description="Basic and acidic residues" evidence="1">
    <location>
        <begin position="151"/>
        <end position="181"/>
    </location>
</feature>
<sequence>MFSHLVTAAKGLLTRHDPDDPTKHTTTTDNEPKMVTTRRGNKASEAGTNGTPPANGKMNTGKKDGQSNKRRRSETEVSEDAQGESEVEGSDSKQEYTAPEKKGHIKFGSEEPELPEEIPTEQAPADNQEDDESSDDDAPEAIDNSAQLSKIKSEAQKQERIKQREEQLKKQRRKQLDEQRKTQAKLAAKKKETEDAQSESSGTLQGSTTQDTRRPALPALLPDEILNAAPATRPPTPPIDDFEPAQKKPSKLKFLDKKDKRPKDVKLGDTSIRVLDEGPSRKKAKTALAPKASKSGRNVKDSWLSKSRSTASVNGLRRTAGGSSGFVRR</sequence>
<dbReference type="GO" id="GO:0030515">
    <property type="term" value="F:snoRNA binding"/>
    <property type="evidence" value="ECO:0007669"/>
    <property type="project" value="InterPro"/>
</dbReference>
<feature type="compositionally biased region" description="Acidic residues" evidence="1">
    <location>
        <begin position="76"/>
        <end position="89"/>
    </location>
</feature>
<name>A0A017SL72_ASPRC</name>
<dbReference type="STRING" id="1388766.A0A017SL72"/>
<dbReference type="InterPro" id="IPR013268">
    <property type="entry name" value="UTP16"/>
</dbReference>
<accession>A0A017SL72</accession>
<dbReference type="OrthoDB" id="5423707at2759"/>
<dbReference type="GeneID" id="63695151"/>
<dbReference type="Pfam" id="PF08297">
    <property type="entry name" value="U3_snoRNA_assoc"/>
    <property type="match status" value="1"/>
</dbReference>
<feature type="compositionally biased region" description="Acidic residues" evidence="1">
    <location>
        <begin position="127"/>
        <end position="140"/>
    </location>
</feature>
<dbReference type="GO" id="GO:0006364">
    <property type="term" value="P:rRNA processing"/>
    <property type="evidence" value="ECO:0007669"/>
    <property type="project" value="InterPro"/>
</dbReference>
<dbReference type="HOGENOM" id="CLU_057142_0_0_1"/>
<feature type="compositionally biased region" description="Polar residues" evidence="1">
    <location>
        <begin position="304"/>
        <end position="313"/>
    </location>
</feature>
<dbReference type="Proteomes" id="UP000019804">
    <property type="component" value="Unassembled WGS sequence"/>
</dbReference>
<feature type="compositionally biased region" description="Polar residues" evidence="1">
    <location>
        <begin position="198"/>
        <end position="210"/>
    </location>
</feature>
<evidence type="ECO:0000313" key="2">
    <source>
        <dbReference type="EMBL" id="EYE97687.1"/>
    </source>
</evidence>
<proteinExistence type="predicted"/>
<feature type="compositionally biased region" description="Acidic residues" evidence="1">
    <location>
        <begin position="110"/>
        <end position="119"/>
    </location>
</feature>
<feature type="compositionally biased region" description="Basic and acidic residues" evidence="1">
    <location>
        <begin position="90"/>
        <end position="102"/>
    </location>
</feature>
<feature type="compositionally biased region" description="Basic and acidic residues" evidence="1">
    <location>
        <begin position="14"/>
        <end position="23"/>
    </location>
</feature>
<dbReference type="EMBL" id="KK088415">
    <property type="protein sequence ID" value="EYE97687.1"/>
    <property type="molecule type" value="Genomic_DNA"/>
</dbReference>
<keyword evidence="3" id="KW-1185">Reference proteome</keyword>